<keyword evidence="4" id="KW-1185">Reference proteome</keyword>
<feature type="region of interest" description="Disordered" evidence="1">
    <location>
        <begin position="326"/>
        <end position="547"/>
    </location>
</feature>
<evidence type="ECO:0000259" key="2">
    <source>
        <dbReference type="PROSITE" id="PS50888"/>
    </source>
</evidence>
<feature type="compositionally biased region" description="Low complexity" evidence="1">
    <location>
        <begin position="469"/>
        <end position="490"/>
    </location>
</feature>
<feature type="region of interest" description="Disordered" evidence="1">
    <location>
        <begin position="609"/>
        <end position="641"/>
    </location>
</feature>
<dbReference type="CDD" id="cd11392">
    <property type="entry name" value="bHLH_ScPHO4_like"/>
    <property type="match status" value="1"/>
</dbReference>
<dbReference type="Gene3D" id="4.10.280.10">
    <property type="entry name" value="Helix-loop-helix DNA-binding domain"/>
    <property type="match status" value="1"/>
</dbReference>
<feature type="compositionally biased region" description="Basic and acidic residues" evidence="1">
    <location>
        <begin position="661"/>
        <end position="679"/>
    </location>
</feature>
<dbReference type="InterPro" id="IPR011598">
    <property type="entry name" value="bHLH_dom"/>
</dbReference>
<protein>
    <submittedName>
        <fullName evidence="3">Phosphorus acquisition-controlling protein</fullName>
    </submittedName>
</protein>
<dbReference type="SUPFAM" id="SSF47459">
    <property type="entry name" value="HLH, helix-loop-helix DNA-binding domain"/>
    <property type="match status" value="1"/>
</dbReference>
<feature type="compositionally biased region" description="Low complexity" evidence="1">
    <location>
        <begin position="361"/>
        <end position="370"/>
    </location>
</feature>
<dbReference type="SMART" id="SM00353">
    <property type="entry name" value="HLH"/>
    <property type="match status" value="1"/>
</dbReference>
<evidence type="ECO:0000313" key="3">
    <source>
        <dbReference type="EMBL" id="OLN82037.1"/>
    </source>
</evidence>
<dbReference type="EMBL" id="MPGH01000233">
    <property type="protein sequence ID" value="OLN82037.1"/>
    <property type="molecule type" value="Genomic_DNA"/>
</dbReference>
<comment type="caution">
    <text evidence="3">The sequence shown here is derived from an EMBL/GenBank/DDBJ whole genome shotgun (WGS) entry which is preliminary data.</text>
</comment>
<feature type="region of interest" description="Disordered" evidence="1">
    <location>
        <begin position="661"/>
        <end position="685"/>
    </location>
</feature>
<gene>
    <name evidence="3" type="ORF">CCHL11_08671</name>
</gene>
<dbReference type="FunFam" id="4.10.280.10:FF:000099">
    <property type="entry name" value="Myc-family transcription factor"/>
    <property type="match status" value="1"/>
</dbReference>
<feature type="compositionally biased region" description="Pro residues" evidence="1">
    <location>
        <begin position="371"/>
        <end position="381"/>
    </location>
</feature>
<dbReference type="InterPro" id="IPR036638">
    <property type="entry name" value="HLH_DNA-bd_sf"/>
</dbReference>
<feature type="region of interest" description="Disordered" evidence="1">
    <location>
        <begin position="245"/>
        <end position="308"/>
    </location>
</feature>
<feature type="compositionally biased region" description="Low complexity" evidence="1">
    <location>
        <begin position="255"/>
        <end position="265"/>
    </location>
</feature>
<dbReference type="Proteomes" id="UP000186583">
    <property type="component" value="Unassembled WGS sequence"/>
</dbReference>
<feature type="domain" description="BHLH" evidence="2">
    <location>
        <begin position="581"/>
        <end position="653"/>
    </location>
</feature>
<dbReference type="OrthoDB" id="5344169at2759"/>
<dbReference type="STRING" id="708187.A0A1Q8RCF9"/>
<feature type="compositionally biased region" description="Basic and acidic residues" evidence="1">
    <location>
        <begin position="613"/>
        <end position="631"/>
    </location>
</feature>
<dbReference type="PROSITE" id="PS50888">
    <property type="entry name" value="BHLH"/>
    <property type="match status" value="1"/>
</dbReference>
<dbReference type="AlphaFoldDB" id="A0A1Q8RCF9"/>
<dbReference type="GO" id="GO:0046983">
    <property type="term" value="F:protein dimerization activity"/>
    <property type="evidence" value="ECO:0007669"/>
    <property type="project" value="InterPro"/>
</dbReference>
<feature type="compositionally biased region" description="Low complexity" evidence="1">
    <location>
        <begin position="403"/>
        <end position="412"/>
    </location>
</feature>
<feature type="compositionally biased region" description="Basic residues" evidence="1">
    <location>
        <begin position="272"/>
        <end position="285"/>
    </location>
</feature>
<accession>A0A1Q8RCF9</accession>
<proteinExistence type="predicted"/>
<dbReference type="Pfam" id="PF00010">
    <property type="entry name" value="HLH"/>
    <property type="match status" value="1"/>
</dbReference>
<name>A0A1Q8RCF9_9PEZI</name>
<reference evidence="3 4" key="1">
    <citation type="submission" date="2016-11" db="EMBL/GenBank/DDBJ databases">
        <title>Draft Genome Assembly of Colletotrichum chlorophyti a pathogen of herbaceous plants.</title>
        <authorList>
            <person name="Gan P."/>
            <person name="Narusaka M."/>
            <person name="Tsushima A."/>
            <person name="Narusaka Y."/>
            <person name="Takano Y."/>
            <person name="Shirasu K."/>
        </authorList>
    </citation>
    <scope>NUCLEOTIDE SEQUENCE [LARGE SCALE GENOMIC DNA]</scope>
    <source>
        <strain evidence="3 4">NTL11</strain>
    </source>
</reference>
<evidence type="ECO:0000256" key="1">
    <source>
        <dbReference type="SAM" id="MobiDB-lite"/>
    </source>
</evidence>
<evidence type="ECO:0000313" key="4">
    <source>
        <dbReference type="Proteomes" id="UP000186583"/>
    </source>
</evidence>
<organism evidence="3 4">
    <name type="scientific">Colletotrichum chlorophyti</name>
    <dbReference type="NCBI Taxonomy" id="708187"/>
    <lineage>
        <taxon>Eukaryota</taxon>
        <taxon>Fungi</taxon>
        <taxon>Dikarya</taxon>
        <taxon>Ascomycota</taxon>
        <taxon>Pezizomycotina</taxon>
        <taxon>Sordariomycetes</taxon>
        <taxon>Hypocreomycetidae</taxon>
        <taxon>Glomerellales</taxon>
        <taxon>Glomerellaceae</taxon>
        <taxon>Colletotrichum</taxon>
    </lineage>
</organism>
<sequence length="685" mass="73759">MDAASWNSQDAALAPTHDEEFQQFLDMGGMGNLGDPMPFDFTDYQSGSGSALMHQPVREQLDTQMGGTDASMAMSNANSAIQAQLINMTTAAAHSSIPTQMIPPPTPTDAITEIDAQIQYLQQQRMQQQHRQIQEQHVAYYATQSHAVPPTPQSLEMPPASNQFYSDQRQTPMFNTRYQQMKEQQDMAFTPLVSPAVTPLDPHFQMEGTYTMPGAYFSPLTSPALHAQSDQGLLLYDRRSSLSAHNSPAEMEVETATSSTTAPSSVLDLSKKTRKTNASRTKAKASVRQSPISKPQRKRATPTPKMVSQALSEMQEVNEDNLDQMLPSTALPAPMSSEESENASVSPENLSDMPPPPLPQPKQSSKSPFIQPQPQPQPHPAIPAHVQGKPSPATPASLMKLPSSSANGSTSSNPQDLGASDHIESFELPESVNFSSRPQPPRLDTATPTQSPQDPPSRRGSAFQPLPSPVFAKPTAAASASASPNLAPGSTGPSARRTPQLLAKGSKGKRGSVSSVHVSPALRPRISPSIKPLLPGTPGGLSAEDTASRLLATKSNYQNILEGNTVPGVTYPSELSTNLTSKRTSHKIAEQGRRNRINTALQEIATLLPQPPKDCKASESDNADKKDKEAKAGGAPNSKASTVELAIEYIKQLKQEVAEANKRAEEAEKKLELREKSEQQEAVES</sequence>